<dbReference type="Proteomes" id="UP000463939">
    <property type="component" value="Chromosome"/>
</dbReference>
<protein>
    <submittedName>
        <fullName evidence="1">Uncharacterized protein</fullName>
    </submittedName>
</protein>
<keyword evidence="2" id="KW-1185">Reference proteome</keyword>
<reference evidence="2" key="1">
    <citation type="submission" date="2019-11" db="EMBL/GenBank/DDBJ databases">
        <title>Isolation and characterization of a novel species in the genus Sulfuriferula.</title>
        <authorList>
            <person name="Mochizuki J."/>
            <person name="Kojima H."/>
            <person name="Fukui M."/>
        </authorList>
    </citation>
    <scope>NUCLEOTIDE SEQUENCE [LARGE SCALE GENOMIC DNA]</scope>
    <source>
        <strain evidence="2">SGTM</strain>
    </source>
</reference>
<gene>
    <name evidence="1" type="ORF">SFSGTM_10910</name>
</gene>
<proteinExistence type="predicted"/>
<name>A0A809S8A8_9PROT</name>
<evidence type="ECO:0000313" key="1">
    <source>
        <dbReference type="EMBL" id="BBP00383.1"/>
    </source>
</evidence>
<sequence length="149" mass="16259">MSKEFEAMTDTLTNAEFITDPLPPTPTASRKRAWLWALMICGSAVAVSAYFHHLHNAPVAPVPAAAPAQQKFTLLAGDTVAIVPFATEDEGWRVLLVPTRGQIETIYYGDSEQATRIYALADAMQRKANDTGKAQVFTVPNDINQPSKN</sequence>
<accession>A0A809S8A8</accession>
<dbReference type="RefSeq" id="WP_162084326.1">
    <property type="nucleotide sequence ID" value="NZ_AP021881.1"/>
</dbReference>
<dbReference type="KEGG" id="sniv:SFSGTM_10910"/>
<organism evidence="1 2">
    <name type="scientific">Sulfuriferula nivalis</name>
    <dbReference type="NCBI Taxonomy" id="2675298"/>
    <lineage>
        <taxon>Bacteria</taxon>
        <taxon>Pseudomonadati</taxon>
        <taxon>Pseudomonadota</taxon>
        <taxon>Betaproteobacteria</taxon>
        <taxon>Nitrosomonadales</taxon>
        <taxon>Sulfuricellaceae</taxon>
        <taxon>Sulfuriferula</taxon>
    </lineage>
</organism>
<dbReference type="EMBL" id="AP021881">
    <property type="protein sequence ID" value="BBP00383.1"/>
    <property type="molecule type" value="Genomic_DNA"/>
</dbReference>
<evidence type="ECO:0000313" key="2">
    <source>
        <dbReference type="Proteomes" id="UP000463939"/>
    </source>
</evidence>
<dbReference type="AlphaFoldDB" id="A0A809S8A8"/>